<organism evidence="1 2">
    <name type="scientific">Desulfomarina profundi</name>
    <dbReference type="NCBI Taxonomy" id="2772557"/>
    <lineage>
        <taxon>Bacteria</taxon>
        <taxon>Pseudomonadati</taxon>
        <taxon>Thermodesulfobacteriota</taxon>
        <taxon>Desulfobulbia</taxon>
        <taxon>Desulfobulbales</taxon>
        <taxon>Desulfobulbaceae</taxon>
        <taxon>Desulfomarina</taxon>
    </lineage>
</organism>
<keyword evidence="2" id="KW-1185">Reference proteome</keyword>
<name>A0A8D5FQF9_9BACT</name>
<dbReference type="Proteomes" id="UP000826725">
    <property type="component" value="Chromosome"/>
</dbReference>
<dbReference type="AlphaFoldDB" id="A0A8D5FQF9"/>
<evidence type="ECO:0000313" key="2">
    <source>
        <dbReference type="Proteomes" id="UP000826725"/>
    </source>
</evidence>
<proteinExistence type="predicted"/>
<gene>
    <name evidence="1" type="ORF">DGMP_25530</name>
</gene>
<dbReference type="EMBL" id="AP024086">
    <property type="protein sequence ID" value="BCL61860.1"/>
    <property type="molecule type" value="Genomic_DNA"/>
</dbReference>
<dbReference type="KEGG" id="dbk:DGMP_25530"/>
<sequence length="150" mass="17220">MIYFDGHVHIQDLFSLDVFFMKSLENFSKQITQPQLNSTAVFFLLLTEGKTHDYFSLLRKEVTKRTDILPQAWKVNKTMEEESLLLCHEEWPDVRLFVVAGRQIVTAERLEVLALGTTTEFDDGTPIIRTIELVHQEKGLAVLPWGLANG</sequence>
<accession>A0A8D5FQF9</accession>
<evidence type="ECO:0000313" key="1">
    <source>
        <dbReference type="EMBL" id="BCL61860.1"/>
    </source>
</evidence>
<reference evidence="1" key="1">
    <citation type="submission" date="2020-09" db="EMBL/GenBank/DDBJ databases">
        <title>Desulfogranum mesoprofundum gen. nov., sp. nov., a novel mesophilic, sulfate-reducing chemolithoautotroph isolated from a deep-sea hydrothermal vent chimney in the Suiyo Seamount.</title>
        <authorList>
            <person name="Hashimoto Y."/>
            <person name="Nakagawa S."/>
        </authorList>
    </citation>
    <scope>NUCLEOTIDE SEQUENCE</scope>
    <source>
        <strain evidence="1">KT2</strain>
    </source>
</reference>
<dbReference type="RefSeq" id="WP_228854275.1">
    <property type="nucleotide sequence ID" value="NZ_AP024086.1"/>
</dbReference>
<protein>
    <submittedName>
        <fullName evidence="1">Uncharacterized protein</fullName>
    </submittedName>
</protein>